<dbReference type="OrthoDB" id="7476844at2759"/>
<dbReference type="EMBL" id="KB296765">
    <property type="protein sequence ID" value="ELU11326.1"/>
    <property type="molecule type" value="Genomic_DNA"/>
</dbReference>
<name>R7V4N8_CAPTE</name>
<dbReference type="HOGENOM" id="CLU_863938_0_0_1"/>
<sequence length="322" mass="37003">MAHPEGIDWTSMSDDAIRQYCRDTGMGRTQVYIPHDALLCNNAMCNEESHQKDLQDLYAAIVSCIKSASSSLLTRGTRSGRPGWNMHVNELHGLARDAYVEWKQSGSSRQGHLFELMKATRARFKYALRFIKRNESAMRADSLAMKLTCNNDREFWKEVKMMNNSRTPLPNNIDGYTGSTEACFFVHGFLPEDMLSVVIVPVIKDNAEDTFMTVDNQFGFKPKHGTDMCNYALKEVRHTYNALNSTVFLSFLDASKAFDQINARRQCRERDRGFKNSDSKKAYETLKMLTQTTKPKKTVIENKEEKILMENKEKFVIGRERE</sequence>
<proteinExistence type="predicted"/>
<reference evidence="2" key="3">
    <citation type="submission" date="2015-06" db="UniProtKB">
        <authorList>
            <consortium name="EnsemblMetazoa"/>
        </authorList>
    </citation>
    <scope>IDENTIFICATION</scope>
</reference>
<accession>R7V4N8</accession>
<dbReference type="AlphaFoldDB" id="R7V4N8"/>
<dbReference type="EnsemblMetazoa" id="CapteT210610">
    <property type="protein sequence ID" value="CapteP210610"/>
    <property type="gene ID" value="CapteG210610"/>
</dbReference>
<evidence type="ECO:0008006" key="4">
    <source>
        <dbReference type="Google" id="ProtNLM"/>
    </source>
</evidence>
<organism evidence="1">
    <name type="scientific">Capitella teleta</name>
    <name type="common">Polychaete worm</name>
    <dbReference type="NCBI Taxonomy" id="283909"/>
    <lineage>
        <taxon>Eukaryota</taxon>
        <taxon>Metazoa</taxon>
        <taxon>Spiralia</taxon>
        <taxon>Lophotrochozoa</taxon>
        <taxon>Annelida</taxon>
        <taxon>Polychaeta</taxon>
        <taxon>Sedentaria</taxon>
        <taxon>Scolecida</taxon>
        <taxon>Capitellidae</taxon>
        <taxon>Capitella</taxon>
    </lineage>
</organism>
<reference evidence="1 3" key="2">
    <citation type="journal article" date="2013" name="Nature">
        <title>Insights into bilaterian evolution from three spiralian genomes.</title>
        <authorList>
            <person name="Simakov O."/>
            <person name="Marletaz F."/>
            <person name="Cho S.J."/>
            <person name="Edsinger-Gonzales E."/>
            <person name="Havlak P."/>
            <person name="Hellsten U."/>
            <person name="Kuo D.H."/>
            <person name="Larsson T."/>
            <person name="Lv J."/>
            <person name="Arendt D."/>
            <person name="Savage R."/>
            <person name="Osoegawa K."/>
            <person name="de Jong P."/>
            <person name="Grimwood J."/>
            <person name="Chapman J.A."/>
            <person name="Shapiro H."/>
            <person name="Aerts A."/>
            <person name="Otillar R.P."/>
            <person name="Terry A.Y."/>
            <person name="Boore J.L."/>
            <person name="Grigoriev I.V."/>
            <person name="Lindberg D.R."/>
            <person name="Seaver E.C."/>
            <person name="Weisblat D.A."/>
            <person name="Putnam N.H."/>
            <person name="Rokhsar D.S."/>
        </authorList>
    </citation>
    <scope>NUCLEOTIDE SEQUENCE</scope>
    <source>
        <strain evidence="1 3">I ESC-2004</strain>
    </source>
</reference>
<protein>
    <recommendedName>
        <fullName evidence="4">Reverse transcriptase domain-containing protein</fullName>
    </recommendedName>
</protein>
<dbReference type="Proteomes" id="UP000014760">
    <property type="component" value="Unassembled WGS sequence"/>
</dbReference>
<reference evidence="3" key="1">
    <citation type="submission" date="2012-12" db="EMBL/GenBank/DDBJ databases">
        <authorList>
            <person name="Hellsten U."/>
            <person name="Grimwood J."/>
            <person name="Chapman J.A."/>
            <person name="Shapiro H."/>
            <person name="Aerts A."/>
            <person name="Otillar R.P."/>
            <person name="Terry A.Y."/>
            <person name="Boore J.L."/>
            <person name="Simakov O."/>
            <person name="Marletaz F."/>
            <person name="Cho S.-J."/>
            <person name="Edsinger-Gonzales E."/>
            <person name="Havlak P."/>
            <person name="Kuo D.-H."/>
            <person name="Larsson T."/>
            <person name="Lv J."/>
            <person name="Arendt D."/>
            <person name="Savage R."/>
            <person name="Osoegawa K."/>
            <person name="de Jong P."/>
            <person name="Lindberg D.R."/>
            <person name="Seaver E.C."/>
            <person name="Weisblat D.A."/>
            <person name="Putnam N.H."/>
            <person name="Grigoriev I.V."/>
            <person name="Rokhsar D.S."/>
        </authorList>
    </citation>
    <scope>NUCLEOTIDE SEQUENCE</scope>
    <source>
        <strain evidence="3">I ESC-2004</strain>
    </source>
</reference>
<dbReference type="EMBL" id="AMQN01005754">
    <property type="status" value="NOT_ANNOTATED_CDS"/>
    <property type="molecule type" value="Genomic_DNA"/>
</dbReference>
<keyword evidence="3" id="KW-1185">Reference proteome</keyword>
<evidence type="ECO:0000313" key="2">
    <source>
        <dbReference type="EnsemblMetazoa" id="CapteP210610"/>
    </source>
</evidence>
<evidence type="ECO:0000313" key="3">
    <source>
        <dbReference type="Proteomes" id="UP000014760"/>
    </source>
</evidence>
<gene>
    <name evidence="1" type="ORF">CAPTEDRAFT_210610</name>
</gene>
<evidence type="ECO:0000313" key="1">
    <source>
        <dbReference type="EMBL" id="ELU11326.1"/>
    </source>
</evidence>
<dbReference type="EMBL" id="AMQN01005753">
    <property type="status" value="NOT_ANNOTATED_CDS"/>
    <property type="molecule type" value="Genomic_DNA"/>
</dbReference>